<dbReference type="Proteomes" id="UP001285855">
    <property type="component" value="Unassembled WGS sequence"/>
</dbReference>
<dbReference type="Pfam" id="PF04397">
    <property type="entry name" value="LytTR"/>
    <property type="match status" value="1"/>
</dbReference>
<accession>A0ABU5EK26</accession>
<feature type="transmembrane region" description="Helical" evidence="1">
    <location>
        <begin position="51"/>
        <end position="71"/>
    </location>
</feature>
<keyword evidence="1" id="KW-0472">Membrane</keyword>
<dbReference type="InterPro" id="IPR007492">
    <property type="entry name" value="LytTR_DNA-bd_dom"/>
</dbReference>
<dbReference type="RefSeq" id="WP_320554989.1">
    <property type="nucleotide sequence ID" value="NZ_JAXDAE010000003.1"/>
</dbReference>
<feature type="transmembrane region" description="Helical" evidence="1">
    <location>
        <begin position="12"/>
        <end position="31"/>
    </location>
</feature>
<feature type="transmembrane region" description="Helical" evidence="1">
    <location>
        <begin position="123"/>
        <end position="142"/>
    </location>
</feature>
<feature type="domain" description="HTH LytTR-type" evidence="2">
    <location>
        <begin position="157"/>
        <end position="262"/>
    </location>
</feature>
<proteinExistence type="predicted"/>
<dbReference type="GO" id="GO:0003677">
    <property type="term" value="F:DNA binding"/>
    <property type="evidence" value="ECO:0007669"/>
    <property type="project" value="UniProtKB-KW"/>
</dbReference>
<feature type="transmembrane region" description="Helical" evidence="1">
    <location>
        <begin position="83"/>
        <end position="103"/>
    </location>
</feature>
<dbReference type="SMART" id="SM00850">
    <property type="entry name" value="LytTR"/>
    <property type="match status" value="1"/>
</dbReference>
<name>A0ABU5EK26_9FLAO</name>
<sequence>MKQLYPFDPLLRHHFIISLLLAVWIFIFLYFTEPLDVNEFNTNEKLIFLPGYGLLGGICYLVFLPFQYYLYKRTENKWTLINEIIFLVSFAVISIVVARLYYLYVIMIGERNPYTLGYMLKTIYLPALVTILPIIIIGRFAFGKYHEKRLEDQKIEIQGEGNYEGLRLQLNDLICIQSSDNYIEVYYLSGHRLKKTLIRNKLSAIDNEFPELLRTHRSYLVNPFHFRRWKTENGKLIICLNYDIEVPVSKTYQKDIKEAIQFTTN</sequence>
<evidence type="ECO:0000256" key="1">
    <source>
        <dbReference type="SAM" id="Phobius"/>
    </source>
</evidence>
<dbReference type="EMBL" id="JAXDAE010000003">
    <property type="protein sequence ID" value="MDY2586618.1"/>
    <property type="molecule type" value="Genomic_DNA"/>
</dbReference>
<keyword evidence="4" id="KW-1185">Reference proteome</keyword>
<keyword evidence="1" id="KW-0812">Transmembrane</keyword>
<keyword evidence="1" id="KW-1133">Transmembrane helix</keyword>
<protein>
    <submittedName>
        <fullName evidence="3">LytTR family DNA-binding domain-containing protein</fullName>
    </submittedName>
</protein>
<dbReference type="Gene3D" id="2.40.50.1020">
    <property type="entry name" value="LytTr DNA-binding domain"/>
    <property type="match status" value="1"/>
</dbReference>
<evidence type="ECO:0000313" key="4">
    <source>
        <dbReference type="Proteomes" id="UP001285855"/>
    </source>
</evidence>
<evidence type="ECO:0000259" key="2">
    <source>
        <dbReference type="PROSITE" id="PS50930"/>
    </source>
</evidence>
<dbReference type="PROSITE" id="PS50930">
    <property type="entry name" value="HTH_LYTTR"/>
    <property type="match status" value="1"/>
</dbReference>
<comment type="caution">
    <text evidence="3">The sequence shown here is derived from an EMBL/GenBank/DDBJ whole genome shotgun (WGS) entry which is preliminary data.</text>
</comment>
<reference evidence="3 4" key="1">
    <citation type="submission" date="2023-11" db="EMBL/GenBank/DDBJ databases">
        <title>Winogradskyella pelagius sp. nov., isolated from coastal sediment.</title>
        <authorList>
            <person name="Li F."/>
        </authorList>
    </citation>
    <scope>NUCLEOTIDE SEQUENCE [LARGE SCALE GENOMIC DNA]</scope>
    <source>
        <strain evidence="3 4">KCTC 23502</strain>
    </source>
</reference>
<evidence type="ECO:0000313" key="3">
    <source>
        <dbReference type="EMBL" id="MDY2586618.1"/>
    </source>
</evidence>
<keyword evidence="3" id="KW-0238">DNA-binding</keyword>
<organism evidence="3 4">
    <name type="scientific">Winogradskyella aquimaris</name>
    <dbReference type="NCBI Taxonomy" id="864074"/>
    <lineage>
        <taxon>Bacteria</taxon>
        <taxon>Pseudomonadati</taxon>
        <taxon>Bacteroidota</taxon>
        <taxon>Flavobacteriia</taxon>
        <taxon>Flavobacteriales</taxon>
        <taxon>Flavobacteriaceae</taxon>
        <taxon>Winogradskyella</taxon>
    </lineage>
</organism>
<gene>
    <name evidence="3" type="ORF">SNF14_04670</name>
</gene>